<gene>
    <name evidence="2" type="ORF">HCG48_05475</name>
</gene>
<evidence type="ECO:0000313" key="3">
    <source>
        <dbReference type="Proteomes" id="UP000500857"/>
    </source>
</evidence>
<dbReference type="PANTHER" id="PTHR33169:SF26">
    <property type="entry name" value="CONSERVED PROTEIN"/>
    <property type="match status" value="1"/>
</dbReference>
<dbReference type="RefSeq" id="WP_168568243.1">
    <property type="nucleotide sequence ID" value="NZ_CP051167.1"/>
</dbReference>
<dbReference type="InterPro" id="IPR005149">
    <property type="entry name" value="Tscrpt_reg_PadR_N"/>
</dbReference>
<organism evidence="2 3">
    <name type="scientific">Oxynema aestuarii AP17</name>
    <dbReference type="NCBI Taxonomy" id="2064643"/>
    <lineage>
        <taxon>Bacteria</taxon>
        <taxon>Bacillati</taxon>
        <taxon>Cyanobacteriota</taxon>
        <taxon>Cyanophyceae</taxon>
        <taxon>Oscillatoriophycideae</taxon>
        <taxon>Oscillatoriales</taxon>
        <taxon>Oscillatoriaceae</taxon>
        <taxon>Oxynema</taxon>
        <taxon>Oxynema aestuarii</taxon>
    </lineage>
</organism>
<accession>A0A6H1TV47</accession>
<dbReference type="InterPro" id="IPR036390">
    <property type="entry name" value="WH_DNA-bd_sf"/>
</dbReference>
<proteinExistence type="predicted"/>
<sequence>MLELAALGLLQREPLHGYKLKQDLELFVSSCISVNYGAIYPLLKRLEERGYILGERIEKGETGISRKIYQITEKGRDRWRQKMLELPKESWVNSRSRFGIKFFFFSDLHPEERQNLIDKRIIACRLRLKEFEDKSIPGDPYRANIWKRHLWLLRSEIDWLEDVRSQEGES</sequence>
<dbReference type="Proteomes" id="UP000500857">
    <property type="component" value="Chromosome"/>
</dbReference>
<name>A0A6H1TV47_9CYAN</name>
<feature type="domain" description="Transcription regulator PadR N-terminal" evidence="1">
    <location>
        <begin position="7"/>
        <end position="79"/>
    </location>
</feature>
<dbReference type="KEGG" id="oxy:HCG48_05475"/>
<dbReference type="InterPro" id="IPR052509">
    <property type="entry name" value="Metal_resp_DNA-bind_regulator"/>
</dbReference>
<protein>
    <submittedName>
        <fullName evidence="2">Helix-turn-helix transcriptional regulator</fullName>
    </submittedName>
</protein>
<dbReference type="Pfam" id="PF03551">
    <property type="entry name" value="PadR"/>
    <property type="match status" value="1"/>
</dbReference>
<dbReference type="Gene3D" id="1.10.10.10">
    <property type="entry name" value="Winged helix-like DNA-binding domain superfamily/Winged helix DNA-binding domain"/>
    <property type="match status" value="1"/>
</dbReference>
<evidence type="ECO:0000259" key="1">
    <source>
        <dbReference type="Pfam" id="PF03551"/>
    </source>
</evidence>
<dbReference type="InterPro" id="IPR036388">
    <property type="entry name" value="WH-like_DNA-bd_sf"/>
</dbReference>
<dbReference type="SUPFAM" id="SSF46785">
    <property type="entry name" value="Winged helix' DNA-binding domain"/>
    <property type="match status" value="1"/>
</dbReference>
<reference evidence="2 3" key="1">
    <citation type="submission" date="2020-04" db="EMBL/GenBank/DDBJ databases">
        <authorList>
            <person name="Basu S."/>
            <person name="Maruthanayagam V."/>
            <person name="Chakraborty S."/>
            <person name="Pramanik A."/>
            <person name="Mukherjee J."/>
            <person name="Brink B."/>
        </authorList>
    </citation>
    <scope>NUCLEOTIDE SEQUENCE [LARGE SCALE GENOMIC DNA]</scope>
    <source>
        <strain evidence="2 3">AP17</strain>
    </source>
</reference>
<keyword evidence="3" id="KW-1185">Reference proteome</keyword>
<dbReference type="AlphaFoldDB" id="A0A6H1TV47"/>
<dbReference type="PANTHER" id="PTHR33169">
    <property type="entry name" value="PADR-FAMILY TRANSCRIPTIONAL REGULATOR"/>
    <property type="match status" value="1"/>
</dbReference>
<dbReference type="EMBL" id="CP051167">
    <property type="protein sequence ID" value="QIZ70086.1"/>
    <property type="molecule type" value="Genomic_DNA"/>
</dbReference>
<evidence type="ECO:0000313" key="2">
    <source>
        <dbReference type="EMBL" id="QIZ70086.1"/>
    </source>
</evidence>